<dbReference type="AlphaFoldDB" id="A0A8J9YN57"/>
<dbReference type="PROSITE" id="PS50157">
    <property type="entry name" value="ZINC_FINGER_C2H2_2"/>
    <property type="match status" value="4"/>
</dbReference>
<feature type="domain" description="C2H2-type" evidence="7">
    <location>
        <begin position="41"/>
        <end position="69"/>
    </location>
</feature>
<dbReference type="Proteomes" id="UP000838412">
    <property type="component" value="Chromosome 11"/>
</dbReference>
<keyword evidence="4" id="KW-0862">Zinc</keyword>
<protein>
    <submittedName>
        <fullName evidence="8">PRDM9 protein</fullName>
    </submittedName>
</protein>
<feature type="domain" description="C2H2-type" evidence="7">
    <location>
        <begin position="133"/>
        <end position="161"/>
    </location>
</feature>
<keyword evidence="2" id="KW-0677">Repeat</keyword>
<evidence type="ECO:0000256" key="1">
    <source>
        <dbReference type="ARBA" id="ARBA00022723"/>
    </source>
</evidence>
<feature type="domain" description="C2H2-type" evidence="7">
    <location>
        <begin position="206"/>
        <end position="229"/>
    </location>
</feature>
<dbReference type="EMBL" id="OV696696">
    <property type="protein sequence ID" value="CAH1240230.1"/>
    <property type="molecule type" value="Genomic_DNA"/>
</dbReference>
<evidence type="ECO:0000313" key="9">
    <source>
        <dbReference type="Proteomes" id="UP000838412"/>
    </source>
</evidence>
<feature type="region of interest" description="Disordered" evidence="6">
    <location>
        <begin position="153"/>
        <end position="203"/>
    </location>
</feature>
<sequence>MERTGGDSTPRKVEHDVSQPEQLFVSVNPNYSMERERVNVHSCPQCGEQYRSQEALQHHVQLLHQAHLEAAHQKVHCNICGQNFSCHHDPAAASLTQTMGGGSLLWQHNFRGIPTGQGVPSQNTNHPGAPGGYVCGQCRRHFHSHHALVTHVEEDHLSPSAAPSYQLPESTNEREPDAQFETPTVTVSQPPPMAGPSSSSEATEEYPCTQCDRMFKAKASLINHLKAQHEKIACAICGLELSNKFSHDRHFKLKHCDQRDFACFQCGKTFKLRDHYKRHMQKSHPATPPYI</sequence>
<evidence type="ECO:0000256" key="6">
    <source>
        <dbReference type="SAM" id="MobiDB-lite"/>
    </source>
</evidence>
<dbReference type="InterPro" id="IPR036236">
    <property type="entry name" value="Znf_C2H2_sf"/>
</dbReference>
<dbReference type="SUPFAM" id="SSF57667">
    <property type="entry name" value="beta-beta-alpha zinc fingers"/>
    <property type="match status" value="2"/>
</dbReference>
<dbReference type="PROSITE" id="PS00028">
    <property type="entry name" value="ZINC_FINGER_C2H2_1"/>
    <property type="match status" value="4"/>
</dbReference>
<keyword evidence="3 5" id="KW-0863">Zinc-finger</keyword>
<dbReference type="GO" id="GO:0000977">
    <property type="term" value="F:RNA polymerase II transcription regulatory region sequence-specific DNA binding"/>
    <property type="evidence" value="ECO:0007669"/>
    <property type="project" value="TreeGrafter"/>
</dbReference>
<dbReference type="GO" id="GO:0000981">
    <property type="term" value="F:DNA-binding transcription factor activity, RNA polymerase II-specific"/>
    <property type="evidence" value="ECO:0007669"/>
    <property type="project" value="TreeGrafter"/>
</dbReference>
<evidence type="ECO:0000313" key="8">
    <source>
        <dbReference type="EMBL" id="CAH1240230.1"/>
    </source>
</evidence>
<dbReference type="OrthoDB" id="7852576at2759"/>
<name>A0A8J9YN57_BRALA</name>
<feature type="domain" description="C2H2-type" evidence="7">
    <location>
        <begin position="261"/>
        <end position="289"/>
    </location>
</feature>
<dbReference type="PANTHER" id="PTHR24379:SF127">
    <property type="entry name" value="BLOODY FINGERS-RELATED"/>
    <property type="match status" value="1"/>
</dbReference>
<dbReference type="SMART" id="SM00355">
    <property type="entry name" value="ZnF_C2H2"/>
    <property type="match status" value="5"/>
</dbReference>
<dbReference type="PANTHER" id="PTHR24379">
    <property type="entry name" value="KRAB AND ZINC FINGER DOMAIN-CONTAINING"/>
    <property type="match status" value="1"/>
</dbReference>
<keyword evidence="1" id="KW-0479">Metal-binding</keyword>
<dbReference type="GO" id="GO:0008270">
    <property type="term" value="F:zinc ion binding"/>
    <property type="evidence" value="ECO:0007669"/>
    <property type="project" value="UniProtKB-KW"/>
</dbReference>
<keyword evidence="9" id="KW-1185">Reference proteome</keyword>
<accession>A0A8J9YN57</accession>
<dbReference type="GO" id="GO:0005634">
    <property type="term" value="C:nucleus"/>
    <property type="evidence" value="ECO:0007669"/>
    <property type="project" value="TreeGrafter"/>
</dbReference>
<evidence type="ECO:0000256" key="3">
    <source>
        <dbReference type="ARBA" id="ARBA00022771"/>
    </source>
</evidence>
<organism evidence="8 9">
    <name type="scientific">Branchiostoma lanceolatum</name>
    <name type="common">Common lancelet</name>
    <name type="synonym">Amphioxus lanceolatum</name>
    <dbReference type="NCBI Taxonomy" id="7740"/>
    <lineage>
        <taxon>Eukaryota</taxon>
        <taxon>Metazoa</taxon>
        <taxon>Chordata</taxon>
        <taxon>Cephalochordata</taxon>
        <taxon>Leptocardii</taxon>
        <taxon>Amphioxiformes</taxon>
        <taxon>Branchiostomatidae</taxon>
        <taxon>Branchiostoma</taxon>
    </lineage>
</organism>
<evidence type="ECO:0000256" key="5">
    <source>
        <dbReference type="PROSITE-ProRule" id="PRU00042"/>
    </source>
</evidence>
<evidence type="ECO:0000259" key="7">
    <source>
        <dbReference type="PROSITE" id="PS50157"/>
    </source>
</evidence>
<reference evidence="8" key="1">
    <citation type="submission" date="2022-01" db="EMBL/GenBank/DDBJ databases">
        <authorList>
            <person name="Braso-Vives M."/>
        </authorList>
    </citation>
    <scope>NUCLEOTIDE SEQUENCE</scope>
</reference>
<evidence type="ECO:0000256" key="4">
    <source>
        <dbReference type="ARBA" id="ARBA00022833"/>
    </source>
</evidence>
<dbReference type="Pfam" id="PF00096">
    <property type="entry name" value="zf-C2H2"/>
    <property type="match status" value="3"/>
</dbReference>
<dbReference type="InterPro" id="IPR013087">
    <property type="entry name" value="Znf_C2H2_type"/>
</dbReference>
<evidence type="ECO:0000256" key="2">
    <source>
        <dbReference type="ARBA" id="ARBA00022737"/>
    </source>
</evidence>
<proteinExistence type="predicted"/>
<feature type="compositionally biased region" description="Polar residues" evidence="6">
    <location>
        <begin position="161"/>
        <end position="170"/>
    </location>
</feature>
<dbReference type="Gene3D" id="3.30.160.60">
    <property type="entry name" value="Classic Zinc Finger"/>
    <property type="match status" value="3"/>
</dbReference>
<gene>
    <name evidence="8" type="primary">PRDM9</name>
    <name evidence="8" type="ORF">BLAG_LOCUS4250</name>
</gene>